<dbReference type="InterPro" id="IPR026816">
    <property type="entry name" value="Flavodoxin_dom"/>
</dbReference>
<evidence type="ECO:0000313" key="2">
    <source>
        <dbReference type="EMBL" id="ACG78707.1"/>
    </source>
</evidence>
<dbReference type="Proteomes" id="UP000001868">
    <property type="component" value="Chromosome"/>
</dbReference>
<dbReference type="GO" id="GO:0070819">
    <property type="term" value="F:menaquinone-dependent protoporphyrinogen oxidase activity"/>
    <property type="evidence" value="ECO:0007669"/>
    <property type="project" value="TreeGrafter"/>
</dbReference>
<dbReference type="Gene3D" id="3.40.50.360">
    <property type="match status" value="1"/>
</dbReference>
<dbReference type="InterPro" id="IPR052200">
    <property type="entry name" value="Protoporphyrinogen_IX_DH"/>
</dbReference>
<evidence type="ECO:0000313" key="3">
    <source>
        <dbReference type="Proteomes" id="UP000001868"/>
    </source>
</evidence>
<dbReference type="SUPFAM" id="SSF52218">
    <property type="entry name" value="Flavoproteins"/>
    <property type="match status" value="1"/>
</dbReference>
<sequence length="315" mass="32945">MPPGGARLRPPALNHWLVGAGVPSITPPGVAGASPWAGAGGMTEGPCSAIGVAPPPGVRSVPPRWTMAITSQATSSASTIHTSGGTPPLRLGVELWSVMGSFPSEAAGVTSPGRRSSGSRGAAFGVRLIAEVPMRVLIVYGTTEGHTRELCNYAATRLREQGRRVTTEAAGPDAGHPDPAPYDAVLLAASLHVGRYQAPLVAYAQRHHERLNAMPSAFLSVSLSAAGESPDDWAGLDECLATFKAETGWTPREVHQAAGAIRYSQYDFFKRLALQGIARKRGMKTVRSHDYDLTDYEALGAFVSRFVAAAAAPAG</sequence>
<dbReference type="EMBL" id="CP000747">
    <property type="protein sequence ID" value="ACG78707.1"/>
    <property type="molecule type" value="Genomic_DNA"/>
</dbReference>
<dbReference type="eggNOG" id="COG4635">
    <property type="taxonomic scope" value="Bacteria"/>
</dbReference>
<dbReference type="PANTHER" id="PTHR38030">
    <property type="entry name" value="PROTOPORPHYRINOGEN IX DEHYDROGENASE [MENAQUINONE]"/>
    <property type="match status" value="1"/>
</dbReference>
<organism evidence="2 3">
    <name type="scientific">Phenylobacterium zucineum (strain HLK1)</name>
    <dbReference type="NCBI Taxonomy" id="450851"/>
    <lineage>
        <taxon>Bacteria</taxon>
        <taxon>Pseudomonadati</taxon>
        <taxon>Pseudomonadota</taxon>
        <taxon>Alphaproteobacteria</taxon>
        <taxon>Caulobacterales</taxon>
        <taxon>Caulobacteraceae</taxon>
        <taxon>Phenylobacterium</taxon>
    </lineage>
</organism>
<proteinExistence type="predicted"/>
<gene>
    <name evidence="2" type="ordered locus">PHZ_c2297</name>
</gene>
<dbReference type="GO" id="GO:0010181">
    <property type="term" value="F:FMN binding"/>
    <property type="evidence" value="ECO:0007669"/>
    <property type="project" value="TreeGrafter"/>
</dbReference>
<feature type="domain" description="Flavodoxin" evidence="1">
    <location>
        <begin position="137"/>
        <end position="285"/>
    </location>
</feature>
<dbReference type="AlphaFoldDB" id="B4RFD7"/>
<dbReference type="STRING" id="450851.PHZ_c2297"/>
<keyword evidence="3" id="KW-1185">Reference proteome</keyword>
<dbReference type="KEGG" id="pzu:PHZ_c2297"/>
<reference evidence="2 3" key="1">
    <citation type="journal article" date="2008" name="BMC Genomics">
        <title>Complete genome of Phenylobacterium zucineum - a novel facultative intracellular bacterium isolated from human erythroleukemia cell line K562.</title>
        <authorList>
            <person name="Luo Y."/>
            <person name="Xu X."/>
            <person name="Ding Z."/>
            <person name="Liu Z."/>
            <person name="Zhang B."/>
            <person name="Yan Z."/>
            <person name="Sun J."/>
            <person name="Hu S."/>
            <person name="Hu X."/>
        </authorList>
    </citation>
    <scope>NUCLEOTIDE SEQUENCE [LARGE SCALE GENOMIC DNA]</scope>
    <source>
        <strain evidence="2 3">HLK1</strain>
    </source>
</reference>
<evidence type="ECO:0000259" key="1">
    <source>
        <dbReference type="Pfam" id="PF12724"/>
    </source>
</evidence>
<name>B4RFD7_PHEZH</name>
<dbReference type="HOGENOM" id="CLU_882363_0_0_5"/>
<dbReference type="Pfam" id="PF12724">
    <property type="entry name" value="Flavodoxin_5"/>
    <property type="match status" value="1"/>
</dbReference>
<dbReference type="PANTHER" id="PTHR38030:SF2">
    <property type="entry name" value="PROTOPORPHYRINOGEN IX DEHYDROGENASE [QUINONE]"/>
    <property type="match status" value="1"/>
</dbReference>
<dbReference type="InterPro" id="IPR029039">
    <property type="entry name" value="Flavoprotein-like_sf"/>
</dbReference>
<accession>B4RFD7</accession>
<protein>
    <submittedName>
        <fullName evidence="2">Protoporphyrinogen oxidase</fullName>
    </submittedName>
</protein>
<dbReference type="GO" id="GO:0006783">
    <property type="term" value="P:heme biosynthetic process"/>
    <property type="evidence" value="ECO:0007669"/>
    <property type="project" value="TreeGrafter"/>
</dbReference>